<evidence type="ECO:0000313" key="6">
    <source>
        <dbReference type="Proteomes" id="UP000813463"/>
    </source>
</evidence>
<evidence type="ECO:0000256" key="1">
    <source>
        <dbReference type="ARBA" id="ARBA00008361"/>
    </source>
</evidence>
<keyword evidence="4" id="KW-1133">Transmembrane helix</keyword>
<dbReference type="Pfam" id="PF13847">
    <property type="entry name" value="Methyltransf_31"/>
    <property type="match status" value="1"/>
</dbReference>
<reference evidence="7" key="2">
    <citation type="submission" date="2025-08" db="UniProtKB">
        <authorList>
            <consortium name="RefSeq"/>
        </authorList>
    </citation>
    <scope>IDENTIFICATION</scope>
    <source>
        <tissue evidence="7">Leaf</tissue>
    </source>
</reference>
<dbReference type="PANTHER" id="PTHR12176:SF76">
    <property type="entry name" value="S-ADENOSYL-L-METHIONINE-DEPENDENT METHYLTRANSFERASES SUPERFAMILY PROTEIN"/>
    <property type="match status" value="1"/>
</dbReference>
<keyword evidence="4" id="KW-0812">Transmembrane</keyword>
<accession>A0ABM3R209</accession>
<feature type="transmembrane region" description="Helical" evidence="4">
    <location>
        <begin position="381"/>
        <end position="399"/>
    </location>
</feature>
<dbReference type="InterPro" id="IPR051419">
    <property type="entry name" value="Lys/N-term_MeTrsfase_sf"/>
</dbReference>
<feature type="domain" description="Methyltransferase" evidence="5">
    <location>
        <begin position="40"/>
        <end position="142"/>
    </location>
</feature>
<name>A0ABM3R209_SPIOL</name>
<dbReference type="GeneID" id="110785656"/>
<dbReference type="CDD" id="cd02440">
    <property type="entry name" value="AdoMet_MTases"/>
    <property type="match status" value="1"/>
</dbReference>
<gene>
    <name evidence="7" type="primary">LOC110785656</name>
</gene>
<evidence type="ECO:0000256" key="2">
    <source>
        <dbReference type="ARBA" id="ARBA00022603"/>
    </source>
</evidence>
<dbReference type="SUPFAM" id="SSF53335">
    <property type="entry name" value="S-adenosyl-L-methionine-dependent methyltransferases"/>
    <property type="match status" value="1"/>
</dbReference>
<dbReference type="InterPro" id="IPR029063">
    <property type="entry name" value="SAM-dependent_MTases_sf"/>
</dbReference>
<dbReference type="Proteomes" id="UP000813463">
    <property type="component" value="Chromosome 6"/>
</dbReference>
<comment type="similarity">
    <text evidence="1">Belongs to the methyltransferase superfamily.</text>
</comment>
<protein>
    <submittedName>
        <fullName evidence="7">Uncharacterized protein isoform X1</fullName>
    </submittedName>
</protein>
<proteinExistence type="inferred from homology"/>
<sequence length="401" mass="45909">MEMESERDGVDGVYEECYPSWNKHLLPILESLFPQPSKVEILVPACGESEMSLKLYDAGYEHITNIDSSRDVIRKMLKLHVNQPTLLWRVGDITDKLGSKPYYDVVIDKGALDGLTSSEDSYLNKVKNALKLGGKFISLTHFNRRAKALLLEVFSMGFRTTFHDLPEDNPATMMVTERVNFLLPYLLSIHDDKQVQATNPLLYQAISNENAKRQRVLDEMSLSVAEIESGVMGDPNVISIGRSFMVDWTGEAGLKYEVLVLDVKPPRHCFSWDIFFVPKLTSRLLDLSEPERLMICSHAQASRVYVVLLPKCVELLPTNELLRNFDMLFSKLAPQGSEDTVSYLKLGARKSQNMNYYLFWRKRTYLKKLVPNKLRLVHEQLLLLLIFLYIKVISCFFSVSP</sequence>
<dbReference type="PANTHER" id="PTHR12176">
    <property type="entry name" value="SAM-DEPENDENT METHYLTRANSFERASE SUPERFAMILY PROTEIN"/>
    <property type="match status" value="1"/>
</dbReference>
<keyword evidence="6" id="KW-1185">Reference proteome</keyword>
<evidence type="ECO:0000259" key="5">
    <source>
        <dbReference type="Pfam" id="PF13847"/>
    </source>
</evidence>
<dbReference type="Gene3D" id="3.40.50.150">
    <property type="entry name" value="Vaccinia Virus protein VP39"/>
    <property type="match status" value="1"/>
</dbReference>
<reference evidence="6" key="1">
    <citation type="journal article" date="2021" name="Nat. Commun.">
        <title>Genomic analyses provide insights into spinach domestication and the genetic basis of agronomic traits.</title>
        <authorList>
            <person name="Cai X."/>
            <person name="Sun X."/>
            <person name="Xu C."/>
            <person name="Sun H."/>
            <person name="Wang X."/>
            <person name="Ge C."/>
            <person name="Zhang Z."/>
            <person name="Wang Q."/>
            <person name="Fei Z."/>
            <person name="Jiao C."/>
            <person name="Wang Q."/>
        </authorList>
    </citation>
    <scope>NUCLEOTIDE SEQUENCE [LARGE SCALE GENOMIC DNA]</scope>
    <source>
        <strain evidence="6">cv. Varoflay</strain>
    </source>
</reference>
<dbReference type="InterPro" id="IPR025714">
    <property type="entry name" value="Methyltranfer_dom"/>
</dbReference>
<organism evidence="6 7">
    <name type="scientific">Spinacia oleracea</name>
    <name type="common">Spinach</name>
    <dbReference type="NCBI Taxonomy" id="3562"/>
    <lineage>
        <taxon>Eukaryota</taxon>
        <taxon>Viridiplantae</taxon>
        <taxon>Streptophyta</taxon>
        <taxon>Embryophyta</taxon>
        <taxon>Tracheophyta</taxon>
        <taxon>Spermatophyta</taxon>
        <taxon>Magnoliopsida</taxon>
        <taxon>eudicotyledons</taxon>
        <taxon>Gunneridae</taxon>
        <taxon>Pentapetalae</taxon>
        <taxon>Caryophyllales</taxon>
        <taxon>Chenopodiaceae</taxon>
        <taxon>Chenopodioideae</taxon>
        <taxon>Anserineae</taxon>
        <taxon>Spinacia</taxon>
    </lineage>
</organism>
<evidence type="ECO:0000313" key="7">
    <source>
        <dbReference type="RefSeq" id="XP_056689655.1"/>
    </source>
</evidence>
<keyword evidence="4" id="KW-0472">Membrane</keyword>
<evidence type="ECO:0000256" key="4">
    <source>
        <dbReference type="SAM" id="Phobius"/>
    </source>
</evidence>
<keyword evidence="2" id="KW-0489">Methyltransferase</keyword>
<evidence type="ECO:0000256" key="3">
    <source>
        <dbReference type="ARBA" id="ARBA00022679"/>
    </source>
</evidence>
<keyword evidence="3" id="KW-0808">Transferase</keyword>
<dbReference type="RefSeq" id="XP_056689655.1">
    <property type="nucleotide sequence ID" value="XM_056833677.1"/>
</dbReference>